<protein>
    <submittedName>
        <fullName evidence="1">Uncharacterized protein</fullName>
    </submittedName>
</protein>
<dbReference type="Proteomes" id="UP000294166">
    <property type="component" value="Unassembled WGS sequence"/>
</dbReference>
<evidence type="ECO:0000313" key="2">
    <source>
        <dbReference type="EMBL" id="RYU59190.1"/>
    </source>
</evidence>
<evidence type="ECO:0000313" key="4">
    <source>
        <dbReference type="Proteomes" id="UP000294166"/>
    </source>
</evidence>
<dbReference type="AlphaFoldDB" id="A0A4Q5KMX4"/>
<sequence length="102" mass="11586">MDTSLVVSILALIAAALSALYSRWSVRQAVKANDIGRLNALLAFRVHYLQLMEHQQKLAETLNHSSSGMEAVRTKHAELDEKLREVNFQINEYHTKVVNKKI</sequence>
<dbReference type="Proteomes" id="UP000294063">
    <property type="component" value="Unassembled WGS sequence"/>
</dbReference>
<dbReference type="EMBL" id="SEZK01000075">
    <property type="protein sequence ID" value="RYU47073.1"/>
    <property type="molecule type" value="Genomic_DNA"/>
</dbReference>
<accession>A0A4Q5KMX4</accession>
<proteinExistence type="predicted"/>
<dbReference type="EMBL" id="SEZN01000073">
    <property type="protein sequence ID" value="RYU59190.1"/>
    <property type="molecule type" value="Genomic_DNA"/>
</dbReference>
<organism evidence="1 3">
    <name type="scientific">Aliivibrio finisterrensis</name>
    <dbReference type="NCBI Taxonomy" id="511998"/>
    <lineage>
        <taxon>Bacteria</taxon>
        <taxon>Pseudomonadati</taxon>
        <taxon>Pseudomonadota</taxon>
        <taxon>Gammaproteobacteria</taxon>
        <taxon>Vibrionales</taxon>
        <taxon>Vibrionaceae</taxon>
        <taxon>Aliivibrio</taxon>
    </lineage>
</organism>
<reference evidence="3 4" key="1">
    <citation type="submission" date="2019-02" db="EMBL/GenBank/DDBJ databases">
        <title>Genome sequences of Aliivibrio finisterrensis strains from farmed Atlantic salmon.</title>
        <authorList>
            <person name="Bowman J.P."/>
        </authorList>
    </citation>
    <scope>NUCLEOTIDE SEQUENCE [LARGE SCALE GENOMIC DNA]</scope>
    <source>
        <strain evidence="2 4">A21</strain>
        <strain evidence="1 3">A46</strain>
    </source>
</reference>
<keyword evidence="4" id="KW-1185">Reference proteome</keyword>
<comment type="caution">
    <text evidence="1">The sequence shown here is derived from an EMBL/GenBank/DDBJ whole genome shotgun (WGS) entry which is preliminary data.</text>
</comment>
<evidence type="ECO:0000313" key="3">
    <source>
        <dbReference type="Proteomes" id="UP000294063"/>
    </source>
</evidence>
<evidence type="ECO:0000313" key="1">
    <source>
        <dbReference type="EMBL" id="RYU47073.1"/>
    </source>
</evidence>
<name>A0A4Q5KMX4_9GAMM</name>
<gene>
    <name evidence="2" type="ORF">ERW53_20195</name>
    <name evidence="1" type="ORF">ERW57_18885</name>
</gene>